<dbReference type="InterPro" id="IPR010921">
    <property type="entry name" value="Trp_repressor/repl_initiator"/>
</dbReference>
<dbReference type="Pfam" id="PF01527">
    <property type="entry name" value="HTH_Tnp_1"/>
    <property type="match status" value="1"/>
</dbReference>
<dbReference type="GO" id="GO:0004803">
    <property type="term" value="F:transposase activity"/>
    <property type="evidence" value="ECO:0007669"/>
    <property type="project" value="InterPro"/>
</dbReference>
<dbReference type="NCBIfam" id="NF047595">
    <property type="entry name" value="IS66_ISRel24_TnpA"/>
    <property type="match status" value="1"/>
</dbReference>
<dbReference type="InterPro" id="IPR002514">
    <property type="entry name" value="Transposase_8"/>
</dbReference>
<proteinExistence type="inferred from homology"/>
<dbReference type="PANTHER" id="PTHR37936">
    <property type="entry name" value="TRANSPOSASE INSC FOR INSERTION ELEMENT IS2A-RELATED"/>
    <property type="match status" value="1"/>
</dbReference>
<dbReference type="GO" id="GO:0006313">
    <property type="term" value="P:DNA transposition"/>
    <property type="evidence" value="ECO:0007669"/>
    <property type="project" value="InterPro"/>
</dbReference>
<dbReference type="Proteomes" id="UP000625079">
    <property type="component" value="Unassembled WGS sequence"/>
</dbReference>
<gene>
    <name evidence="2" type="ORF">GCM10010987_22690</name>
</gene>
<dbReference type="GO" id="GO:0043565">
    <property type="term" value="F:sequence-specific DNA binding"/>
    <property type="evidence" value="ECO:0007669"/>
    <property type="project" value="InterPro"/>
</dbReference>
<evidence type="ECO:0000313" key="2">
    <source>
        <dbReference type="EMBL" id="GGI23100.1"/>
    </source>
</evidence>
<organism evidence="2 3">
    <name type="scientific">Bradyrhizobium guangdongense</name>
    <dbReference type="NCBI Taxonomy" id="1325090"/>
    <lineage>
        <taxon>Bacteria</taxon>
        <taxon>Pseudomonadati</taxon>
        <taxon>Pseudomonadota</taxon>
        <taxon>Alphaproteobacteria</taxon>
        <taxon>Hyphomicrobiales</taxon>
        <taxon>Nitrobacteraceae</taxon>
        <taxon>Bradyrhizobium</taxon>
    </lineage>
</organism>
<protein>
    <submittedName>
        <fullName evidence="2">Transposase</fullName>
    </submittedName>
</protein>
<dbReference type="EMBL" id="BMHC01000003">
    <property type="protein sequence ID" value="GGI23100.1"/>
    <property type="molecule type" value="Genomic_DNA"/>
</dbReference>
<dbReference type="AlphaFoldDB" id="A0AA87W2G8"/>
<dbReference type="Gene3D" id="1.10.10.10">
    <property type="entry name" value="Winged helix-like DNA-binding domain superfamily/Winged helix DNA-binding domain"/>
    <property type="match status" value="1"/>
</dbReference>
<name>A0AA87W2G8_9BRAD</name>
<sequence>MLRTVLMDSDRRSAQVERLEVVDTGRRRRWSEDEKLKIVLESLQAPRQVAATARRYGVSRSLLLRWRRSFRPEPKDAADHPGFVPAMVAAESGPTPCPVAPASSGGSIEIEFAAGARMRITGTVDAATLKAAVAALADGRLR</sequence>
<reference evidence="2" key="1">
    <citation type="journal article" date="2014" name="Int. J. Syst. Evol. Microbiol.">
        <title>Complete genome sequence of Corynebacterium casei LMG S-19264T (=DSM 44701T), isolated from a smear-ripened cheese.</title>
        <authorList>
            <consortium name="US DOE Joint Genome Institute (JGI-PGF)"/>
            <person name="Walter F."/>
            <person name="Albersmeier A."/>
            <person name="Kalinowski J."/>
            <person name="Ruckert C."/>
        </authorList>
    </citation>
    <scope>NUCLEOTIDE SEQUENCE</scope>
    <source>
        <strain evidence="2">CGMCC 1.15034</strain>
    </source>
</reference>
<dbReference type="InterPro" id="IPR036388">
    <property type="entry name" value="WH-like_DNA-bd_sf"/>
</dbReference>
<dbReference type="PANTHER" id="PTHR37936:SF3">
    <property type="entry name" value="TRANSPOSASE INSC FOR INSERTION ELEMENT IS2A-RELATED"/>
    <property type="match status" value="1"/>
</dbReference>
<dbReference type="SUPFAM" id="SSF48295">
    <property type="entry name" value="TrpR-like"/>
    <property type="match status" value="1"/>
</dbReference>
<evidence type="ECO:0000313" key="3">
    <source>
        <dbReference type="Proteomes" id="UP000625079"/>
    </source>
</evidence>
<comment type="caution">
    <text evidence="2">The sequence shown here is derived from an EMBL/GenBank/DDBJ whole genome shotgun (WGS) entry which is preliminary data.</text>
</comment>
<accession>A0AA87W2G8</accession>
<comment type="similarity">
    <text evidence="1">Belongs to the transposase 8 family.</text>
</comment>
<reference evidence="2" key="2">
    <citation type="submission" date="2022-12" db="EMBL/GenBank/DDBJ databases">
        <authorList>
            <person name="Sun Q."/>
            <person name="Zhou Y."/>
        </authorList>
    </citation>
    <scope>NUCLEOTIDE SEQUENCE</scope>
    <source>
        <strain evidence="2">CGMCC 1.15034</strain>
    </source>
</reference>
<evidence type="ECO:0000256" key="1">
    <source>
        <dbReference type="ARBA" id="ARBA00009964"/>
    </source>
</evidence>